<keyword evidence="10" id="KW-0969">Cilium</keyword>
<dbReference type="PANTHER" id="PTHR30033">
    <property type="entry name" value="FLAGELLAR HOOK-ASSOCIATED PROTEIN 1"/>
    <property type="match status" value="1"/>
</dbReference>
<evidence type="ECO:0000259" key="9">
    <source>
        <dbReference type="Pfam" id="PF22638"/>
    </source>
</evidence>
<keyword evidence="5" id="KW-0964">Secreted</keyword>
<dbReference type="InterPro" id="IPR010930">
    <property type="entry name" value="Flg_bb/hook_C_dom"/>
</dbReference>
<dbReference type="GO" id="GO:0009424">
    <property type="term" value="C:bacterial-type flagellum hook"/>
    <property type="evidence" value="ECO:0007669"/>
    <property type="project" value="InterPro"/>
</dbReference>
<dbReference type="InterPro" id="IPR053927">
    <property type="entry name" value="FlgK_helical"/>
</dbReference>
<sequence length="697" mass="73822">MSDPILSTAWSALNASQYALSVHSNNVANADTEGYCRQTVTLTESYVVDSPNGYLGMGVSTEEAERAFSLYIEAMYLDESTDASRWSTEAEWLGYIENVFDQSEENGLNNALAELFQAWEDLSAYPDDESTRSALLGATETLNSILSDMGEDLESQQELIETEIQSQVADVNSIMEDLATLNIQIAREPGNNTLLDARDLLVRDLADLMDVETQYAENGQVTVYLESGQMLVDGEKAYEITYEDAKSWASLTGDSSFEGTAYFEGESSNEIVLEVVTAGTVDGGAGAAQYRVSLDGGQTWQTDDDGNELLYSADGESGAIEVDGVTIWLGDSSDSSALASGELAVGDSFTVMAKSGVYWYKNTSTSENITPLASVSGGDEDDRLTGGSLAGLFSVRDSELGSYIEELDAFAQSLIWETNFASSQGAGLTNYSQVTGTYAAEDSAAAMADSGLAFADNLQSGTFSIALYDETTGDVLEVTAVDFTSVTGSATFDPATDSLDDVAQAINDTYGGQLTATITNGQLNISAASGVEFQFAGDTSGILAASGINTFYTGSTAEDIGINASVLSDTNRINAAVVEATGDIGEGDNTVALAVADLADKDITITTQSGDQSTMTLSEYVNALVAEVGADSSTAQANKSYYSTLADELAQQQESVSGVSLDEELIKIEQYQRLYQVASSLIETSNEMFATLMSMVS</sequence>
<evidence type="ECO:0000256" key="1">
    <source>
        <dbReference type="ARBA" id="ARBA00004365"/>
    </source>
</evidence>
<evidence type="ECO:0000313" key="10">
    <source>
        <dbReference type="EMBL" id="BBD07664.1"/>
    </source>
</evidence>
<proteinExistence type="inferred from homology"/>
<dbReference type="OrthoDB" id="9802553at2"/>
<evidence type="ECO:0000259" key="7">
    <source>
        <dbReference type="Pfam" id="PF00460"/>
    </source>
</evidence>
<dbReference type="KEGG" id="dfl:DFE_0938"/>
<dbReference type="Pfam" id="PF06429">
    <property type="entry name" value="Flg_bbr_C"/>
    <property type="match status" value="1"/>
</dbReference>
<reference evidence="10 11" key="1">
    <citation type="journal article" date="2018" name="Sci. Adv.">
        <title>Multi-heme cytochromes provide a pathway for survival in energy-limited environments.</title>
        <authorList>
            <person name="Deng X."/>
            <person name="Dohmae N."/>
            <person name="Nealson K.H."/>
            <person name="Hashimoto K."/>
            <person name="Okamoto A."/>
        </authorList>
    </citation>
    <scope>NUCLEOTIDE SEQUENCE [LARGE SCALE GENOMIC DNA]</scope>
    <source>
        <strain evidence="10 11">IS5</strain>
    </source>
</reference>
<evidence type="ECO:0000256" key="6">
    <source>
        <dbReference type="ARBA" id="ARBA00023143"/>
    </source>
</evidence>
<keyword evidence="10" id="KW-0282">Flagellum</keyword>
<dbReference type="InterPro" id="IPR001444">
    <property type="entry name" value="Flag_bb_rod_N"/>
</dbReference>
<dbReference type="PRINTS" id="PR01005">
    <property type="entry name" value="FLGHOOKAP1"/>
</dbReference>
<evidence type="ECO:0000256" key="3">
    <source>
        <dbReference type="ARBA" id="ARBA00009677"/>
    </source>
</evidence>
<organism evidence="10 11">
    <name type="scientific">Desulfovibrio ferrophilus</name>
    <dbReference type="NCBI Taxonomy" id="241368"/>
    <lineage>
        <taxon>Bacteria</taxon>
        <taxon>Pseudomonadati</taxon>
        <taxon>Thermodesulfobacteriota</taxon>
        <taxon>Desulfovibrionia</taxon>
        <taxon>Desulfovibrionales</taxon>
        <taxon>Desulfovibrionaceae</taxon>
        <taxon>Desulfovibrio</taxon>
    </lineage>
</organism>
<dbReference type="EMBL" id="AP017378">
    <property type="protein sequence ID" value="BBD07664.1"/>
    <property type="molecule type" value="Genomic_DNA"/>
</dbReference>
<name>A0A2Z6AWN9_9BACT</name>
<keyword evidence="6" id="KW-0975">Bacterial flagellum</keyword>
<dbReference type="PANTHER" id="PTHR30033:SF1">
    <property type="entry name" value="FLAGELLAR HOOK-ASSOCIATED PROTEIN 1"/>
    <property type="match status" value="1"/>
</dbReference>
<dbReference type="SUPFAM" id="SSF64518">
    <property type="entry name" value="Phase 1 flagellin"/>
    <property type="match status" value="1"/>
</dbReference>
<dbReference type="Proteomes" id="UP000269883">
    <property type="component" value="Chromosome"/>
</dbReference>
<dbReference type="GO" id="GO:0005198">
    <property type="term" value="F:structural molecule activity"/>
    <property type="evidence" value="ECO:0007669"/>
    <property type="project" value="InterPro"/>
</dbReference>
<dbReference type="RefSeq" id="WP_126377115.1">
    <property type="nucleotide sequence ID" value="NZ_AP017378.1"/>
</dbReference>
<evidence type="ECO:0000256" key="5">
    <source>
        <dbReference type="ARBA" id="ARBA00022525"/>
    </source>
</evidence>
<feature type="domain" description="Flagellar hook-associated protein FlgK helical" evidence="9">
    <location>
        <begin position="94"/>
        <end position="245"/>
    </location>
</feature>
<dbReference type="InterPro" id="IPR002371">
    <property type="entry name" value="FlgK"/>
</dbReference>
<keyword evidence="11" id="KW-1185">Reference proteome</keyword>
<accession>A0A2Z6AWN9</accession>
<evidence type="ECO:0000259" key="8">
    <source>
        <dbReference type="Pfam" id="PF06429"/>
    </source>
</evidence>
<protein>
    <recommendedName>
        <fullName evidence="4">Flagellar hook-associated protein 1</fullName>
    </recommendedName>
</protein>
<dbReference type="Pfam" id="PF00460">
    <property type="entry name" value="Flg_bb_rod"/>
    <property type="match status" value="1"/>
</dbReference>
<dbReference type="GO" id="GO:0005576">
    <property type="term" value="C:extracellular region"/>
    <property type="evidence" value="ECO:0007669"/>
    <property type="project" value="UniProtKB-SubCell"/>
</dbReference>
<dbReference type="AlphaFoldDB" id="A0A2Z6AWN9"/>
<keyword evidence="10" id="KW-0966">Cell projection</keyword>
<dbReference type="GO" id="GO:0044780">
    <property type="term" value="P:bacterial-type flagellum assembly"/>
    <property type="evidence" value="ECO:0007669"/>
    <property type="project" value="InterPro"/>
</dbReference>
<feature type="domain" description="Flagellar basal-body/hook protein C-terminal" evidence="8">
    <location>
        <begin position="655"/>
        <end position="695"/>
    </location>
</feature>
<evidence type="ECO:0000256" key="4">
    <source>
        <dbReference type="ARBA" id="ARBA00016244"/>
    </source>
</evidence>
<dbReference type="Pfam" id="PF22638">
    <property type="entry name" value="FlgK_D1"/>
    <property type="match status" value="1"/>
</dbReference>
<gene>
    <name evidence="10" type="ORF">DFE_0938</name>
</gene>
<comment type="similarity">
    <text evidence="3">Belongs to the flagella basal body rod proteins family.</text>
</comment>
<evidence type="ECO:0000313" key="11">
    <source>
        <dbReference type="Proteomes" id="UP000269883"/>
    </source>
</evidence>
<feature type="domain" description="Flagellar basal body rod protein N-terminal" evidence="7">
    <location>
        <begin position="6"/>
        <end position="35"/>
    </location>
</feature>
<comment type="subcellular location">
    <subcellularLocation>
        <location evidence="1">Bacterial flagellum</location>
    </subcellularLocation>
    <subcellularLocation>
        <location evidence="2">Secreted</location>
    </subcellularLocation>
</comment>
<dbReference type="NCBIfam" id="TIGR02492">
    <property type="entry name" value="flgK_ends"/>
    <property type="match status" value="1"/>
</dbReference>
<evidence type="ECO:0000256" key="2">
    <source>
        <dbReference type="ARBA" id="ARBA00004613"/>
    </source>
</evidence>